<dbReference type="PANTHER" id="PTHR13318">
    <property type="entry name" value="PARTNER OF PAIRED, ISOFORM B-RELATED"/>
    <property type="match status" value="1"/>
</dbReference>
<sequence>MKRKKTSSSKQQTVTATCSHLPDECWEIIFRLIINDDNNSNICGILNPMSLVSKQFLSVTDRLRLTLRVYGDEELHRISERFTNLNSIVLAIFCIDSDELLRKISRFQWKQLRSLSLSDRPSIPTNGLRAFSQKITTLTSLNCSQIPSLSSSDLFLIAECFPLLEELNLSHSTNCKNYTSYVDGVEALSLALIKLRKVNLSSFPINNQSLFHLFNNCKYLEDVIIFECDEITRAGLASAIRERPTLRSLSFSTSDLNEEHRQLFATSHFIDSLVSLKGLTCLVFNYLNISDELLYSIAREDLPLTRLDLPFCTNYSYNGILCLLSKCRRIQHLNLQCAVFLNDQNVVQLSSILGDLVSINLSVCMELTESALFALVKNCPSLSEIKMERIGRLSDIVGNSDSLGKLCVYPQLKSLYLGDNSWLSDKILIMVASSFPNLQLLDLESCNHISEGICQVLRKCCKIRHLNLADCSRVKLLGMNFVPNLEVLNLSYTEVDDEILYLISKNCSGLLQLHLDDCSGVTKKGLECVRKNCRQLREHGCIIPSSHMQQF</sequence>
<evidence type="ECO:0000313" key="1">
    <source>
        <dbReference type="EMBL" id="PNY11212.1"/>
    </source>
</evidence>
<dbReference type="SUPFAM" id="SSF52047">
    <property type="entry name" value="RNI-like"/>
    <property type="match status" value="2"/>
</dbReference>
<dbReference type="SMART" id="SM00367">
    <property type="entry name" value="LRR_CC"/>
    <property type="match status" value="9"/>
</dbReference>
<dbReference type="InterPro" id="IPR032675">
    <property type="entry name" value="LRR_dom_sf"/>
</dbReference>
<protein>
    <submittedName>
        <fullName evidence="1">Putative F-box/LRR protein</fullName>
    </submittedName>
</protein>
<dbReference type="GO" id="GO:0019005">
    <property type="term" value="C:SCF ubiquitin ligase complex"/>
    <property type="evidence" value="ECO:0007669"/>
    <property type="project" value="TreeGrafter"/>
</dbReference>
<dbReference type="AlphaFoldDB" id="A0A2K3P7F4"/>
<dbReference type="ExpressionAtlas" id="A0A2K3P7F4">
    <property type="expression patterns" value="baseline"/>
</dbReference>
<dbReference type="InterPro" id="IPR006553">
    <property type="entry name" value="Leu-rich_rpt_Cys-con_subtyp"/>
</dbReference>
<name>A0A2K3P7F4_TRIPR</name>
<dbReference type="STRING" id="57577.A0A2K3P7F4"/>
<dbReference type="EMBL" id="ASHM01004381">
    <property type="protein sequence ID" value="PNY11212.1"/>
    <property type="molecule type" value="Genomic_DNA"/>
</dbReference>
<proteinExistence type="predicted"/>
<accession>A0A2K3P7F4</accession>
<gene>
    <name evidence="1" type="ORF">L195_g007815</name>
</gene>
<comment type="caution">
    <text evidence="1">The sequence shown here is derived from an EMBL/GenBank/DDBJ whole genome shotgun (WGS) entry which is preliminary data.</text>
</comment>
<organism evidence="1 2">
    <name type="scientific">Trifolium pratense</name>
    <name type="common">Red clover</name>
    <dbReference type="NCBI Taxonomy" id="57577"/>
    <lineage>
        <taxon>Eukaryota</taxon>
        <taxon>Viridiplantae</taxon>
        <taxon>Streptophyta</taxon>
        <taxon>Embryophyta</taxon>
        <taxon>Tracheophyta</taxon>
        <taxon>Spermatophyta</taxon>
        <taxon>Magnoliopsida</taxon>
        <taxon>eudicotyledons</taxon>
        <taxon>Gunneridae</taxon>
        <taxon>Pentapetalae</taxon>
        <taxon>rosids</taxon>
        <taxon>fabids</taxon>
        <taxon>Fabales</taxon>
        <taxon>Fabaceae</taxon>
        <taxon>Papilionoideae</taxon>
        <taxon>50 kb inversion clade</taxon>
        <taxon>NPAAA clade</taxon>
        <taxon>Hologalegina</taxon>
        <taxon>IRL clade</taxon>
        <taxon>Trifolieae</taxon>
        <taxon>Trifolium</taxon>
    </lineage>
</organism>
<reference evidence="1 2" key="2">
    <citation type="journal article" date="2017" name="Front. Plant Sci.">
        <title>Gene Classification and Mining of Molecular Markers Useful in Red Clover (Trifolium pratense) Breeding.</title>
        <authorList>
            <person name="Istvanek J."/>
            <person name="Dluhosova J."/>
            <person name="Dluhos P."/>
            <person name="Patkova L."/>
            <person name="Nedelnik J."/>
            <person name="Repkova J."/>
        </authorList>
    </citation>
    <scope>NUCLEOTIDE SEQUENCE [LARGE SCALE GENOMIC DNA]</scope>
    <source>
        <strain evidence="2">cv. Tatra</strain>
        <tissue evidence="1">Young leaves</tissue>
    </source>
</reference>
<dbReference type="Proteomes" id="UP000236291">
    <property type="component" value="Unassembled WGS sequence"/>
</dbReference>
<dbReference type="GO" id="GO:0031146">
    <property type="term" value="P:SCF-dependent proteasomal ubiquitin-dependent protein catabolic process"/>
    <property type="evidence" value="ECO:0007669"/>
    <property type="project" value="TreeGrafter"/>
</dbReference>
<dbReference type="PANTHER" id="PTHR13318:SF106">
    <property type="entry name" value="F-BOX_LRR-REPEAT PROTEIN 2"/>
    <property type="match status" value="1"/>
</dbReference>
<reference evidence="1 2" key="1">
    <citation type="journal article" date="2014" name="Am. J. Bot.">
        <title>Genome assembly and annotation for red clover (Trifolium pratense; Fabaceae).</title>
        <authorList>
            <person name="Istvanek J."/>
            <person name="Jaros M."/>
            <person name="Krenek A."/>
            <person name="Repkova J."/>
        </authorList>
    </citation>
    <scope>NUCLEOTIDE SEQUENCE [LARGE SCALE GENOMIC DNA]</scope>
    <source>
        <strain evidence="2">cv. Tatra</strain>
        <tissue evidence="1">Young leaves</tissue>
    </source>
</reference>
<evidence type="ECO:0000313" key="2">
    <source>
        <dbReference type="Proteomes" id="UP000236291"/>
    </source>
</evidence>
<dbReference type="Gene3D" id="3.80.10.10">
    <property type="entry name" value="Ribonuclease Inhibitor"/>
    <property type="match status" value="4"/>
</dbReference>